<evidence type="ECO:0000313" key="2">
    <source>
        <dbReference type="EMBL" id="SPP76222.1"/>
    </source>
</evidence>
<organism evidence="2 3">
    <name type="scientific">Drosophila guanche</name>
    <name type="common">Fruit fly</name>
    <dbReference type="NCBI Taxonomy" id="7266"/>
    <lineage>
        <taxon>Eukaryota</taxon>
        <taxon>Metazoa</taxon>
        <taxon>Ecdysozoa</taxon>
        <taxon>Arthropoda</taxon>
        <taxon>Hexapoda</taxon>
        <taxon>Insecta</taxon>
        <taxon>Pterygota</taxon>
        <taxon>Neoptera</taxon>
        <taxon>Endopterygota</taxon>
        <taxon>Diptera</taxon>
        <taxon>Brachycera</taxon>
        <taxon>Muscomorpha</taxon>
        <taxon>Ephydroidea</taxon>
        <taxon>Drosophilidae</taxon>
        <taxon>Drosophila</taxon>
        <taxon>Sophophora</taxon>
    </lineage>
</organism>
<dbReference type="OMA" id="HEQILNW"/>
<protein>
    <submittedName>
        <fullName evidence="2">Uncharacterized protein</fullName>
    </submittedName>
</protein>
<accession>A0A3B0J8L7</accession>
<sequence length="416" mass="46651">MDHLTPSPGRSVAAYASQVVSESQVELRRSQRLVEKESRLKTKAEFLTKSGSPQLFEETDEDWSQPLLCQQKPLPQTVHQEQVAAKRRVSSSFVEEAVSAKRRRGRPPAQVKTKNPDNSIRYCNEQQRNQSDVAKSTSWSELGEYREQCPAILNQNSLQLFGETAAQCSQLHYTQVVPSKQPIRPLLSSSENIPSRQLKVQTAAHDKTKQSSTFFEQNQPKAASPIEDKVLPLRQSHGGSLTQSKPKQLSSFHKTAHQKQSSSKLPPKYPAHFLHQLPPLGAGGGDRSYMHIRPKAAKAVQLREMCPTPEFTTVAGPQKATFVDRSLSPPNPWSESSDTLSLSDSIGDIFGTKNISCILNIECPRQYILLEDHLPAMAMMLNVELVRLRAVLDLTQRLTHEQILNWPLKLEKPTKD</sequence>
<dbReference type="Proteomes" id="UP000268350">
    <property type="component" value="Unassembled WGS sequence"/>
</dbReference>
<dbReference type="EMBL" id="OUUW01000002">
    <property type="protein sequence ID" value="SPP76222.1"/>
    <property type="molecule type" value="Genomic_DNA"/>
</dbReference>
<dbReference type="OrthoDB" id="7858940at2759"/>
<evidence type="ECO:0000256" key="1">
    <source>
        <dbReference type="SAM" id="MobiDB-lite"/>
    </source>
</evidence>
<keyword evidence="3" id="KW-1185">Reference proteome</keyword>
<dbReference type="STRING" id="7266.A0A3B0J8L7"/>
<proteinExistence type="predicted"/>
<feature type="compositionally biased region" description="Polar residues" evidence="1">
    <location>
        <begin position="210"/>
        <end position="221"/>
    </location>
</feature>
<name>A0A3B0J8L7_DROGU</name>
<dbReference type="AlphaFoldDB" id="A0A3B0J8L7"/>
<gene>
    <name evidence="2" type="ORF">DGUA_6G006713</name>
</gene>
<feature type="region of interest" description="Disordered" evidence="1">
    <location>
        <begin position="198"/>
        <end position="266"/>
    </location>
</feature>
<evidence type="ECO:0000313" key="3">
    <source>
        <dbReference type="Proteomes" id="UP000268350"/>
    </source>
</evidence>
<feature type="region of interest" description="Disordered" evidence="1">
    <location>
        <begin position="96"/>
        <end position="117"/>
    </location>
</feature>
<reference evidence="3" key="1">
    <citation type="submission" date="2018-01" db="EMBL/GenBank/DDBJ databases">
        <authorList>
            <person name="Alioto T."/>
            <person name="Alioto T."/>
        </authorList>
    </citation>
    <scope>NUCLEOTIDE SEQUENCE [LARGE SCALE GENOMIC DNA]</scope>
</reference>
<feature type="compositionally biased region" description="Polar residues" evidence="1">
    <location>
        <begin position="237"/>
        <end position="264"/>
    </location>
</feature>